<proteinExistence type="predicted"/>
<evidence type="ECO:0000256" key="1">
    <source>
        <dbReference type="SAM" id="MobiDB-lite"/>
    </source>
</evidence>
<dbReference type="InterPro" id="IPR025833">
    <property type="entry name" value="GDYXXLXY"/>
</dbReference>
<organism evidence="2 3">
    <name type="scientific">Hymenobacter saemangeumensis</name>
    <dbReference type="NCBI Taxonomy" id="1084522"/>
    <lineage>
        <taxon>Bacteria</taxon>
        <taxon>Pseudomonadati</taxon>
        <taxon>Bacteroidota</taxon>
        <taxon>Cytophagia</taxon>
        <taxon>Cytophagales</taxon>
        <taxon>Hymenobacteraceae</taxon>
        <taxon>Hymenobacter</taxon>
    </lineage>
</organism>
<sequence length="190" mass="21152">MLLLTPMNSPFPTTHPATPGSRQQLRFRWLVGAQALVLLGIAGLAWAADHWGQTIRLRTRPVDPRNILYGDYVRLNYDISRLDTSLWRGPGRVPDRGRRVWVLLRRASPAWQAAGVYGEAPATTADQVALPAQVENSWRGISLRYGLERYYIPEGSGQRLEKAAADSAGLLVRVQVASWGTVRLQGVELK</sequence>
<evidence type="ECO:0000313" key="3">
    <source>
        <dbReference type="Proteomes" id="UP001501153"/>
    </source>
</evidence>
<keyword evidence="3" id="KW-1185">Reference proteome</keyword>
<evidence type="ECO:0000313" key="2">
    <source>
        <dbReference type="EMBL" id="GAA4367985.1"/>
    </source>
</evidence>
<protein>
    <recommendedName>
        <fullName evidence="4">GDYXXLXY domain-containing protein</fullName>
    </recommendedName>
</protein>
<evidence type="ECO:0008006" key="4">
    <source>
        <dbReference type="Google" id="ProtNLM"/>
    </source>
</evidence>
<dbReference type="Pfam" id="PF14345">
    <property type="entry name" value="GDYXXLXY"/>
    <property type="match status" value="1"/>
</dbReference>
<dbReference type="EMBL" id="BAABGZ010000079">
    <property type="protein sequence ID" value="GAA4367985.1"/>
    <property type="molecule type" value="Genomic_DNA"/>
</dbReference>
<gene>
    <name evidence="2" type="ORF">GCM10023185_40280</name>
</gene>
<dbReference type="Proteomes" id="UP001501153">
    <property type="component" value="Unassembled WGS sequence"/>
</dbReference>
<accession>A0ABP8IR10</accession>
<feature type="region of interest" description="Disordered" evidence="1">
    <location>
        <begin position="1"/>
        <end position="20"/>
    </location>
</feature>
<reference evidence="3" key="1">
    <citation type="journal article" date="2019" name="Int. J. Syst. Evol. Microbiol.">
        <title>The Global Catalogue of Microorganisms (GCM) 10K type strain sequencing project: providing services to taxonomists for standard genome sequencing and annotation.</title>
        <authorList>
            <consortium name="The Broad Institute Genomics Platform"/>
            <consortium name="The Broad Institute Genome Sequencing Center for Infectious Disease"/>
            <person name="Wu L."/>
            <person name="Ma J."/>
        </authorList>
    </citation>
    <scope>NUCLEOTIDE SEQUENCE [LARGE SCALE GENOMIC DNA]</scope>
    <source>
        <strain evidence="3">JCM 17923</strain>
    </source>
</reference>
<comment type="caution">
    <text evidence="2">The sequence shown here is derived from an EMBL/GenBank/DDBJ whole genome shotgun (WGS) entry which is preliminary data.</text>
</comment>
<name>A0ABP8IR10_9BACT</name>